<dbReference type="EMBL" id="JAAGMR010000003">
    <property type="protein sequence ID" value="NEB90266.1"/>
    <property type="molecule type" value="Genomic_DNA"/>
</dbReference>
<protein>
    <submittedName>
        <fullName evidence="1">Tetratricopeptide repeat protein</fullName>
    </submittedName>
</protein>
<dbReference type="Gene3D" id="1.25.40.10">
    <property type="entry name" value="Tetratricopeptide repeat domain"/>
    <property type="match status" value="1"/>
</dbReference>
<organism evidence="1 2">
    <name type="scientific">Streptomyces bauhiniae</name>
    <dbReference type="NCBI Taxonomy" id="2340725"/>
    <lineage>
        <taxon>Bacteria</taxon>
        <taxon>Bacillati</taxon>
        <taxon>Actinomycetota</taxon>
        <taxon>Actinomycetes</taxon>
        <taxon>Kitasatosporales</taxon>
        <taxon>Streptomycetaceae</taxon>
        <taxon>Streptomyces</taxon>
    </lineage>
</organism>
<evidence type="ECO:0000313" key="1">
    <source>
        <dbReference type="EMBL" id="NEB90266.1"/>
    </source>
</evidence>
<sequence>MVGTQRVRWNERLRYAGRLYASHRYRAASLVLQDLVAAAPSNLDLRMLLARSYYYTAQLSPAETELRRILDSDPTHPSAHLTLARVLERQHRCSEAAPHMKAADTMTARDLLALRLS</sequence>
<evidence type="ECO:0000313" key="2">
    <source>
        <dbReference type="Proteomes" id="UP000470520"/>
    </source>
</evidence>
<dbReference type="Proteomes" id="UP000470520">
    <property type="component" value="Unassembled WGS sequence"/>
</dbReference>
<dbReference type="Pfam" id="PF14559">
    <property type="entry name" value="TPR_19"/>
    <property type="match status" value="1"/>
</dbReference>
<dbReference type="RefSeq" id="WP_164186014.1">
    <property type="nucleotide sequence ID" value="NZ_JAAGMR010000003.1"/>
</dbReference>
<gene>
    <name evidence="1" type="ORF">G3I21_00630</name>
</gene>
<dbReference type="InterPro" id="IPR011990">
    <property type="entry name" value="TPR-like_helical_dom_sf"/>
</dbReference>
<dbReference type="AlphaFoldDB" id="A0A7K3QK53"/>
<comment type="caution">
    <text evidence="1">The sequence shown here is derived from an EMBL/GenBank/DDBJ whole genome shotgun (WGS) entry which is preliminary data.</text>
</comment>
<accession>A0A7K3QK53</accession>
<dbReference type="SUPFAM" id="SSF48452">
    <property type="entry name" value="TPR-like"/>
    <property type="match status" value="1"/>
</dbReference>
<name>A0A7K3QK53_9ACTN</name>
<proteinExistence type="predicted"/>
<reference evidence="1 2" key="1">
    <citation type="submission" date="2020-01" db="EMBL/GenBank/DDBJ databases">
        <title>Insect and environment-associated Actinomycetes.</title>
        <authorList>
            <person name="Currrie C."/>
            <person name="Chevrette M."/>
            <person name="Carlson C."/>
            <person name="Stubbendieck R."/>
            <person name="Wendt-Pienkowski E."/>
        </authorList>
    </citation>
    <scope>NUCLEOTIDE SEQUENCE [LARGE SCALE GENOMIC DNA]</scope>
    <source>
        <strain evidence="1 2">SID7754</strain>
    </source>
</reference>